<dbReference type="RefSeq" id="WP_379045304.1">
    <property type="nucleotide sequence ID" value="NZ_JBHSKW010000052.1"/>
</dbReference>
<dbReference type="Gene3D" id="3.30.565.10">
    <property type="entry name" value="Histidine kinase-like ATPase, C-terminal domain"/>
    <property type="match status" value="1"/>
</dbReference>
<dbReference type="SUPFAM" id="SSF55874">
    <property type="entry name" value="ATPase domain of HSP90 chaperone/DNA topoisomerase II/histidine kinase"/>
    <property type="match status" value="1"/>
</dbReference>
<proteinExistence type="predicted"/>
<dbReference type="CDD" id="cd16936">
    <property type="entry name" value="HATPase_RsbW-like"/>
    <property type="match status" value="1"/>
</dbReference>
<evidence type="ECO:0000313" key="3">
    <source>
        <dbReference type="EMBL" id="MFD2732169.1"/>
    </source>
</evidence>
<dbReference type="Proteomes" id="UP001597546">
    <property type="component" value="Unassembled WGS sequence"/>
</dbReference>
<dbReference type="GO" id="GO:0005524">
    <property type="term" value="F:ATP binding"/>
    <property type="evidence" value="ECO:0007669"/>
    <property type="project" value="UniProtKB-KW"/>
</dbReference>
<reference evidence="4" key="1">
    <citation type="journal article" date="2019" name="Int. J. Syst. Evol. Microbiol.">
        <title>The Global Catalogue of Microorganisms (GCM) 10K type strain sequencing project: providing services to taxonomists for standard genome sequencing and annotation.</title>
        <authorList>
            <consortium name="The Broad Institute Genomics Platform"/>
            <consortium name="The Broad Institute Genome Sequencing Center for Infectious Disease"/>
            <person name="Wu L."/>
            <person name="Ma J."/>
        </authorList>
    </citation>
    <scope>NUCLEOTIDE SEQUENCE [LARGE SCALE GENOMIC DNA]</scope>
    <source>
        <strain evidence="4">KCTC 42456</strain>
    </source>
</reference>
<gene>
    <name evidence="3" type="ORF">ACFSSE_10690</name>
</gene>
<feature type="domain" description="Histidine kinase/HSP90-like ATPase" evidence="2">
    <location>
        <begin position="19"/>
        <end position="139"/>
    </location>
</feature>
<sequence>MNNLTETIMDNGLYSLQLPSNSESVAVLENFVDDLVAQLEIGEDVYANLMTCLNEAITNAIYHGNKQDPTKKVYVNLEVILNKRLVFTIADEGDGFDFTQIPDPTDLENLEKLTGRGVYIMKRLADQCIFNTKGNEVELHFKY</sequence>
<keyword evidence="1" id="KW-0808">Transferase</keyword>
<keyword evidence="1" id="KW-0418">Kinase</keyword>
<dbReference type="EMBL" id="JBHULV010000035">
    <property type="protein sequence ID" value="MFD2732169.1"/>
    <property type="molecule type" value="Genomic_DNA"/>
</dbReference>
<dbReference type="Pfam" id="PF13581">
    <property type="entry name" value="HATPase_c_2"/>
    <property type="match status" value="1"/>
</dbReference>
<keyword evidence="1" id="KW-0723">Serine/threonine-protein kinase</keyword>
<accession>A0ABW5TSU1</accession>
<dbReference type="PANTHER" id="PTHR35526">
    <property type="entry name" value="ANTI-SIGMA-F FACTOR RSBW-RELATED"/>
    <property type="match status" value="1"/>
</dbReference>
<dbReference type="PANTHER" id="PTHR35526:SF3">
    <property type="entry name" value="ANTI-SIGMA-F FACTOR RSBW"/>
    <property type="match status" value="1"/>
</dbReference>
<keyword evidence="3" id="KW-0067">ATP-binding</keyword>
<organism evidence="3 4">
    <name type="scientific">Pedobacter alpinus</name>
    <dbReference type="NCBI Taxonomy" id="1590643"/>
    <lineage>
        <taxon>Bacteria</taxon>
        <taxon>Pseudomonadati</taxon>
        <taxon>Bacteroidota</taxon>
        <taxon>Sphingobacteriia</taxon>
        <taxon>Sphingobacteriales</taxon>
        <taxon>Sphingobacteriaceae</taxon>
        <taxon>Pedobacter</taxon>
    </lineage>
</organism>
<protein>
    <submittedName>
        <fullName evidence="3">ATP-binding protein</fullName>
    </submittedName>
</protein>
<dbReference type="InterPro" id="IPR050267">
    <property type="entry name" value="Anti-sigma-factor_SerPK"/>
</dbReference>
<comment type="caution">
    <text evidence="3">The sequence shown here is derived from an EMBL/GenBank/DDBJ whole genome shotgun (WGS) entry which is preliminary data.</text>
</comment>
<evidence type="ECO:0000259" key="2">
    <source>
        <dbReference type="Pfam" id="PF13581"/>
    </source>
</evidence>
<dbReference type="InterPro" id="IPR003594">
    <property type="entry name" value="HATPase_dom"/>
</dbReference>
<keyword evidence="4" id="KW-1185">Reference proteome</keyword>
<dbReference type="InterPro" id="IPR036890">
    <property type="entry name" value="HATPase_C_sf"/>
</dbReference>
<keyword evidence="3" id="KW-0547">Nucleotide-binding</keyword>
<evidence type="ECO:0000313" key="4">
    <source>
        <dbReference type="Proteomes" id="UP001597546"/>
    </source>
</evidence>
<evidence type="ECO:0000256" key="1">
    <source>
        <dbReference type="ARBA" id="ARBA00022527"/>
    </source>
</evidence>
<name>A0ABW5TSU1_9SPHI</name>